<dbReference type="InterPro" id="IPR005120">
    <property type="entry name" value="UPF3_dom"/>
</dbReference>
<evidence type="ECO:0000256" key="1">
    <source>
        <dbReference type="ARBA" id="ARBA00004123"/>
    </source>
</evidence>
<dbReference type="GO" id="GO:0005730">
    <property type="term" value="C:nucleolus"/>
    <property type="evidence" value="ECO:0007669"/>
    <property type="project" value="TreeGrafter"/>
</dbReference>
<feature type="compositionally biased region" description="Polar residues" evidence="5">
    <location>
        <begin position="301"/>
        <end position="320"/>
    </location>
</feature>
<evidence type="ECO:0000256" key="5">
    <source>
        <dbReference type="SAM" id="MobiDB-lite"/>
    </source>
</evidence>
<feature type="region of interest" description="Disordered" evidence="5">
    <location>
        <begin position="299"/>
        <end position="328"/>
    </location>
</feature>
<comment type="subcellular location">
    <subcellularLocation>
        <location evidence="1">Nucleus</location>
    </subcellularLocation>
</comment>
<evidence type="ECO:0000256" key="2">
    <source>
        <dbReference type="ARBA" id="ARBA00005991"/>
    </source>
</evidence>
<evidence type="ECO:0000313" key="7">
    <source>
        <dbReference type="EMBL" id="KAF8411946.1"/>
    </source>
</evidence>
<evidence type="ECO:0000256" key="3">
    <source>
        <dbReference type="ARBA" id="ARBA00023161"/>
    </source>
</evidence>
<feature type="region of interest" description="Disordered" evidence="5">
    <location>
        <begin position="166"/>
        <end position="213"/>
    </location>
</feature>
<feature type="domain" description="UPF3" evidence="6">
    <location>
        <begin position="7"/>
        <end position="168"/>
    </location>
</feature>
<dbReference type="OMA" id="SQIADGH"/>
<dbReference type="Proteomes" id="UP000655225">
    <property type="component" value="Unassembled WGS sequence"/>
</dbReference>
<gene>
    <name evidence="7" type="ORF">HHK36_004504</name>
</gene>
<feature type="region of interest" description="Disordered" evidence="5">
    <location>
        <begin position="505"/>
        <end position="608"/>
    </location>
</feature>
<sequence>MKDPLDRTKAVLRHLPPALTQSAFMEQINGRFSGRYKWVCFRPGKNSQKHQIHSRAYIDFKSPEDVVEFAEFFDGHVFVNEKGAQFKTVVEYAPSQRIPKLWSKKDGREGTIYKDPEYLEFLELLAKPVENLPSAEIQLERREAERSGAAKEIPIVTPLMDFVRQKRAAKGGSQRSSSNGKRLSRRARGASLGNPSSTSGKRGSEKRRLSTSMYVLRDSSKNTSGKDKSTYILMPRREDHQLSDESVAVAAAIGTEVLEDESVSSTDRSISGIAGAADTGKKKFLLLKGKEREISHAGVLSQKQSVTSPVRNLPGSTTLKQNHRREASGGMIRSILLNKEARQNQSSRVVQSEQQIHTLNLEKDKRPPRPTTRSVLKGPISSISQAACSSDCDTIRASDEKVVGNDLHGFGTSNEKHEKRTRNKDRPDRCVWTPRRSDGSHANDELSSSSQPTQLLPDSLEGMSITQYGFAGVTKIADVVEDSDYSDKSFFCSGKPRNLDTGVQNTRLVRGGNSPSAYDSPVSHGEMKVDMPTAGRSGEVKTLGIGRNNSSVENGSHRHVGRRGPAHIMKDSDGSLNLSEGKPSKRGGATGYGSHEKQVWVQKSYSGS</sequence>
<protein>
    <recommendedName>
        <fullName evidence="6">UPF3 domain-containing protein</fullName>
    </recommendedName>
</protein>
<evidence type="ECO:0000313" key="8">
    <source>
        <dbReference type="Proteomes" id="UP000655225"/>
    </source>
</evidence>
<dbReference type="PANTHER" id="PTHR13112">
    <property type="entry name" value="UPF3 REGULATOR OF NONSENSE TRANSCRIPTS-LIKE PROTEIN"/>
    <property type="match status" value="1"/>
</dbReference>
<comment type="similarity">
    <text evidence="2">Belongs to the RENT3 family.</text>
</comment>
<keyword evidence="8" id="KW-1185">Reference proteome</keyword>
<dbReference type="GO" id="GO:0045727">
    <property type="term" value="P:positive regulation of translation"/>
    <property type="evidence" value="ECO:0007669"/>
    <property type="project" value="TreeGrafter"/>
</dbReference>
<dbReference type="InterPro" id="IPR012677">
    <property type="entry name" value="Nucleotide-bd_a/b_plait_sf"/>
</dbReference>
<accession>A0A835DQB1</accession>
<dbReference type="GO" id="GO:0000184">
    <property type="term" value="P:nuclear-transcribed mRNA catabolic process, nonsense-mediated decay"/>
    <property type="evidence" value="ECO:0007669"/>
    <property type="project" value="UniProtKB-KW"/>
</dbReference>
<proteinExistence type="inferred from homology"/>
<feature type="compositionally biased region" description="Polar residues" evidence="5">
    <location>
        <begin position="505"/>
        <end position="517"/>
    </location>
</feature>
<dbReference type="GO" id="GO:0003729">
    <property type="term" value="F:mRNA binding"/>
    <property type="evidence" value="ECO:0007669"/>
    <property type="project" value="TreeGrafter"/>
</dbReference>
<feature type="region of interest" description="Disordered" evidence="5">
    <location>
        <begin position="404"/>
        <end position="456"/>
    </location>
</feature>
<dbReference type="EMBL" id="JABCRI010000002">
    <property type="protein sequence ID" value="KAF8411946.1"/>
    <property type="molecule type" value="Genomic_DNA"/>
</dbReference>
<organism evidence="7 8">
    <name type="scientific">Tetracentron sinense</name>
    <name type="common">Spur-leaf</name>
    <dbReference type="NCBI Taxonomy" id="13715"/>
    <lineage>
        <taxon>Eukaryota</taxon>
        <taxon>Viridiplantae</taxon>
        <taxon>Streptophyta</taxon>
        <taxon>Embryophyta</taxon>
        <taxon>Tracheophyta</taxon>
        <taxon>Spermatophyta</taxon>
        <taxon>Magnoliopsida</taxon>
        <taxon>Trochodendrales</taxon>
        <taxon>Trochodendraceae</taxon>
        <taxon>Tetracentron</taxon>
    </lineage>
</organism>
<comment type="caution">
    <text evidence="7">The sequence shown here is derived from an EMBL/GenBank/DDBJ whole genome shotgun (WGS) entry which is preliminary data.</text>
</comment>
<feature type="compositionally biased region" description="Polar residues" evidence="5">
    <location>
        <begin position="343"/>
        <end position="358"/>
    </location>
</feature>
<evidence type="ECO:0000259" key="6">
    <source>
        <dbReference type="Pfam" id="PF03467"/>
    </source>
</evidence>
<dbReference type="InterPro" id="IPR035979">
    <property type="entry name" value="RBD_domain_sf"/>
</dbReference>
<dbReference type="FunFam" id="3.30.70.330:FF:000255">
    <property type="entry name" value="Regulator of nonsense transcripts UPF3"/>
    <property type="match status" value="1"/>
</dbReference>
<feature type="compositionally biased region" description="Basic and acidic residues" evidence="5">
    <location>
        <begin position="414"/>
        <end position="444"/>
    </location>
</feature>
<dbReference type="SUPFAM" id="SSF54928">
    <property type="entry name" value="RNA-binding domain, RBD"/>
    <property type="match status" value="1"/>
</dbReference>
<feature type="region of interest" description="Disordered" evidence="5">
    <location>
        <begin position="343"/>
        <end position="378"/>
    </location>
</feature>
<feature type="compositionally biased region" description="Low complexity" evidence="5">
    <location>
        <begin position="446"/>
        <end position="456"/>
    </location>
</feature>
<dbReference type="OrthoDB" id="18087at2759"/>
<dbReference type="Pfam" id="PF03467">
    <property type="entry name" value="Smg4_UPF3"/>
    <property type="match status" value="1"/>
</dbReference>
<dbReference type="InterPro" id="IPR039722">
    <property type="entry name" value="Upf3"/>
</dbReference>
<dbReference type="Gene3D" id="3.30.70.330">
    <property type="match status" value="1"/>
</dbReference>
<name>A0A835DQB1_TETSI</name>
<dbReference type="PANTHER" id="PTHR13112:SF0">
    <property type="entry name" value="FI21285P1"/>
    <property type="match status" value="1"/>
</dbReference>
<evidence type="ECO:0000256" key="4">
    <source>
        <dbReference type="ARBA" id="ARBA00023242"/>
    </source>
</evidence>
<keyword evidence="3" id="KW-0866">Nonsense-mediated mRNA decay</keyword>
<reference evidence="7 8" key="1">
    <citation type="submission" date="2020-04" db="EMBL/GenBank/DDBJ databases">
        <title>Plant Genome Project.</title>
        <authorList>
            <person name="Zhang R.-G."/>
        </authorList>
    </citation>
    <scope>NUCLEOTIDE SEQUENCE [LARGE SCALE GENOMIC DNA]</scope>
    <source>
        <strain evidence="7">YNK0</strain>
        <tissue evidence="7">Leaf</tissue>
    </source>
</reference>
<dbReference type="CDD" id="cd12455">
    <property type="entry name" value="RRM_like_Smg4_UPF3"/>
    <property type="match status" value="1"/>
</dbReference>
<keyword evidence="4" id="KW-0539">Nucleus</keyword>
<dbReference type="AlphaFoldDB" id="A0A835DQB1"/>
<dbReference type="GO" id="GO:0005737">
    <property type="term" value="C:cytoplasm"/>
    <property type="evidence" value="ECO:0007669"/>
    <property type="project" value="TreeGrafter"/>
</dbReference>